<name>D2PPL5_KRIFD</name>
<sequence length="72" mass="7941">MDREPSYGSGVGTAWIAIVGTVIGAATSFFFQRPTLDERGETVRHRLDEFLAAASAQALGHAPQRRRRVRDI</sequence>
<dbReference type="KEGG" id="kfl:Kfla_1883"/>
<accession>D2PPL5</accession>
<dbReference type="Proteomes" id="UP000007967">
    <property type="component" value="Chromosome"/>
</dbReference>
<evidence type="ECO:0000313" key="2">
    <source>
        <dbReference type="EMBL" id="ADB30977.1"/>
    </source>
</evidence>
<evidence type="ECO:0000256" key="1">
    <source>
        <dbReference type="SAM" id="Phobius"/>
    </source>
</evidence>
<proteinExistence type="predicted"/>
<organism evidence="2 3">
    <name type="scientific">Kribbella flavida (strain DSM 17836 / JCM 10339 / NBRC 14399)</name>
    <dbReference type="NCBI Taxonomy" id="479435"/>
    <lineage>
        <taxon>Bacteria</taxon>
        <taxon>Bacillati</taxon>
        <taxon>Actinomycetota</taxon>
        <taxon>Actinomycetes</taxon>
        <taxon>Propionibacteriales</taxon>
        <taxon>Kribbellaceae</taxon>
        <taxon>Kribbella</taxon>
    </lineage>
</organism>
<protein>
    <submittedName>
        <fullName evidence="2">Uncharacterized protein</fullName>
    </submittedName>
</protein>
<keyword evidence="1" id="KW-1133">Transmembrane helix</keyword>
<reference evidence="3" key="1">
    <citation type="submission" date="2009-09" db="EMBL/GenBank/DDBJ databases">
        <title>The complete genome of Kribbella flavida DSM 17836.</title>
        <authorList>
            <consortium name="US DOE Joint Genome Institute (JGI-PGF)"/>
            <person name="Lucas S."/>
            <person name="Copeland A."/>
            <person name="Lapidus A."/>
            <person name="Glavina del Rio T."/>
            <person name="Dalin E."/>
            <person name="Tice H."/>
            <person name="Bruce D."/>
            <person name="Goodwin L."/>
            <person name="Pitluck S."/>
            <person name="Kyrpides N."/>
            <person name="Mavromatis K."/>
            <person name="Ivanova N."/>
            <person name="Saunders E."/>
            <person name="Brettin T."/>
            <person name="Detter J.C."/>
            <person name="Han C."/>
            <person name="Larimer F."/>
            <person name="Land M."/>
            <person name="Hauser L."/>
            <person name="Markowitz V."/>
            <person name="Cheng J.-F."/>
            <person name="Hugenholtz P."/>
            <person name="Woyke T."/>
            <person name="Wu D."/>
            <person name="Pukall R."/>
            <person name="Klenk H.-P."/>
            <person name="Eisen J.A."/>
        </authorList>
    </citation>
    <scope>NUCLEOTIDE SEQUENCE [LARGE SCALE GENOMIC DNA]</scope>
    <source>
        <strain evidence="3">DSM 17836 / JCM 10339 / NBRC 14399</strain>
    </source>
</reference>
<reference evidence="2 3" key="2">
    <citation type="journal article" date="2010" name="Stand. Genomic Sci.">
        <title>Complete genome sequence of Kribbella flavida type strain (IFO 14399).</title>
        <authorList>
            <person name="Pukall R."/>
            <person name="Lapidus A."/>
            <person name="Glavina Del Rio T."/>
            <person name="Copeland A."/>
            <person name="Tice H."/>
            <person name="Cheng J.-F."/>
            <person name="Lucas S."/>
            <person name="Chen F."/>
            <person name="Nolan M."/>
            <person name="LaButti K."/>
            <person name="Pati A."/>
            <person name="Ivanova N."/>
            <person name="Mavrommatis K."/>
            <person name="Mikhailova N."/>
            <person name="Pitluck S."/>
            <person name="Bruce D."/>
            <person name="Goodwin L."/>
            <person name="Land M."/>
            <person name="Hauser L."/>
            <person name="Chang Y.-J."/>
            <person name="Jeffries C.D."/>
            <person name="Chen A."/>
            <person name="Palaniappan K."/>
            <person name="Chain P."/>
            <person name="Rohde M."/>
            <person name="Goeker M."/>
            <person name="Bristow J."/>
            <person name="Eisen J.A."/>
            <person name="Markowitz V."/>
            <person name="Hugenholtz P."/>
            <person name="Kyrpides N.C."/>
            <person name="Klenk H.-P."/>
            <person name="Brettin T."/>
        </authorList>
    </citation>
    <scope>NUCLEOTIDE SEQUENCE [LARGE SCALE GENOMIC DNA]</scope>
    <source>
        <strain evidence="3">DSM 17836 / JCM 10339 / NBRC 14399</strain>
    </source>
</reference>
<dbReference type="HOGENOM" id="CLU_2717119_0_0_11"/>
<keyword evidence="1" id="KW-0472">Membrane</keyword>
<feature type="transmembrane region" description="Helical" evidence="1">
    <location>
        <begin position="12"/>
        <end position="31"/>
    </location>
</feature>
<dbReference type="AlphaFoldDB" id="D2PPL5"/>
<keyword evidence="3" id="KW-1185">Reference proteome</keyword>
<evidence type="ECO:0000313" key="3">
    <source>
        <dbReference type="Proteomes" id="UP000007967"/>
    </source>
</evidence>
<gene>
    <name evidence="2" type="ordered locus">Kfla_1883</name>
</gene>
<keyword evidence="1" id="KW-0812">Transmembrane</keyword>
<dbReference type="EMBL" id="CP001736">
    <property type="protein sequence ID" value="ADB30977.1"/>
    <property type="molecule type" value="Genomic_DNA"/>
</dbReference>
<dbReference type="STRING" id="479435.Kfla_1883"/>